<name>A0ABV6JDB9_9BACL</name>
<comment type="caution">
    <text evidence="2">The sequence shown here is derived from an EMBL/GenBank/DDBJ whole genome shotgun (WGS) entry which is preliminary data.</text>
</comment>
<gene>
    <name evidence="2" type="ORF">ACFFJ8_20505</name>
</gene>
<evidence type="ECO:0000313" key="3">
    <source>
        <dbReference type="Proteomes" id="UP001589818"/>
    </source>
</evidence>
<dbReference type="EMBL" id="JBHLVF010000034">
    <property type="protein sequence ID" value="MFC0393737.1"/>
    <property type="molecule type" value="Genomic_DNA"/>
</dbReference>
<organism evidence="2 3">
    <name type="scientific">Paenibacillus mendelii</name>
    <dbReference type="NCBI Taxonomy" id="206163"/>
    <lineage>
        <taxon>Bacteria</taxon>
        <taxon>Bacillati</taxon>
        <taxon>Bacillota</taxon>
        <taxon>Bacilli</taxon>
        <taxon>Bacillales</taxon>
        <taxon>Paenibacillaceae</taxon>
        <taxon>Paenibacillus</taxon>
    </lineage>
</organism>
<protein>
    <submittedName>
        <fullName evidence="2">Uncharacterized protein</fullName>
    </submittedName>
</protein>
<reference evidence="2 3" key="1">
    <citation type="submission" date="2024-09" db="EMBL/GenBank/DDBJ databases">
        <authorList>
            <person name="Sun Q."/>
            <person name="Mori K."/>
        </authorList>
    </citation>
    <scope>NUCLEOTIDE SEQUENCE [LARGE SCALE GENOMIC DNA]</scope>
    <source>
        <strain evidence="2 3">CCM 4839</strain>
    </source>
</reference>
<dbReference type="Proteomes" id="UP001589818">
    <property type="component" value="Unassembled WGS sequence"/>
</dbReference>
<feature type="transmembrane region" description="Helical" evidence="1">
    <location>
        <begin position="16"/>
        <end position="34"/>
    </location>
</feature>
<dbReference type="RefSeq" id="WP_204820584.1">
    <property type="nucleotide sequence ID" value="NZ_JANHOF010000013.1"/>
</dbReference>
<keyword evidence="1" id="KW-1133">Transmembrane helix</keyword>
<sequence>MFPEVLYETSTRKENTAAIAVSFILAVMIAPVRVRGLTKLSTVGDTMVRVTSFITVSGIGVGVEKSMKSAMRTVEIKRMDE</sequence>
<proteinExistence type="predicted"/>
<keyword evidence="1" id="KW-0812">Transmembrane</keyword>
<evidence type="ECO:0000256" key="1">
    <source>
        <dbReference type="SAM" id="Phobius"/>
    </source>
</evidence>
<evidence type="ECO:0000313" key="2">
    <source>
        <dbReference type="EMBL" id="MFC0393737.1"/>
    </source>
</evidence>
<keyword evidence="3" id="KW-1185">Reference proteome</keyword>
<accession>A0ABV6JDB9</accession>
<keyword evidence="1" id="KW-0472">Membrane</keyword>